<accession>A0ABT8J8J1</accession>
<evidence type="ECO:0000313" key="3">
    <source>
        <dbReference type="Proteomes" id="UP001174205"/>
    </source>
</evidence>
<feature type="domain" description="Aminoglycoside phosphotransferase" evidence="1">
    <location>
        <begin position="36"/>
        <end position="226"/>
    </location>
</feature>
<evidence type="ECO:0000313" key="2">
    <source>
        <dbReference type="EMBL" id="MDN4601228.1"/>
    </source>
</evidence>
<name>A0ABT8J8J1_9BACL</name>
<dbReference type="SUPFAM" id="SSF56112">
    <property type="entry name" value="Protein kinase-like (PK-like)"/>
    <property type="match status" value="1"/>
</dbReference>
<organism evidence="2 3">
    <name type="scientific">Paenibacillus vandeheii</name>
    <dbReference type="NCBI Taxonomy" id="3035917"/>
    <lineage>
        <taxon>Bacteria</taxon>
        <taxon>Bacillati</taxon>
        <taxon>Bacillota</taxon>
        <taxon>Bacilli</taxon>
        <taxon>Bacillales</taxon>
        <taxon>Paenibacillaceae</taxon>
        <taxon>Paenibacillus</taxon>
    </lineage>
</organism>
<reference evidence="2" key="1">
    <citation type="submission" date="2023-03" db="EMBL/GenBank/DDBJ databases">
        <title>MT1 and MT2 Draft Genomes of Novel Species.</title>
        <authorList>
            <person name="Venkateswaran K."/>
        </authorList>
    </citation>
    <scope>NUCLEOTIDE SEQUENCE</scope>
    <source>
        <strain evidence="2">F6_3S_P_1C</strain>
    </source>
</reference>
<sequence>MEPISKEEIPNEVIKELGAISNINFPRQGHTSDVGIIDSENGLFVLKRTRGEQYSEWLRKESSILECLSQTHLRVPKVYQFIQHQDDNEGIQSWLLMEYLQGETIRKILTHENDPDTRYNILFDFGRRLRELHSTPCPDELKSGEKWLDIMLKQAEYNLEHYKVDGTTALLEKLKNKKPTDFEQTLIHGDCTIDNFLVYEGRISGIIDWSGGAYGDPRYDLSLAIRPKPNIFQSSKDHNAFFDGYGRKIITDEEYEYFEDGLYEFF</sequence>
<dbReference type="Gene3D" id="3.90.1200.10">
    <property type="match status" value="1"/>
</dbReference>
<dbReference type="InterPro" id="IPR051678">
    <property type="entry name" value="AGP_Transferase"/>
</dbReference>
<dbReference type="Pfam" id="PF01636">
    <property type="entry name" value="APH"/>
    <property type="match status" value="1"/>
</dbReference>
<comment type="caution">
    <text evidence="2">The sequence shown here is derived from an EMBL/GenBank/DDBJ whole genome shotgun (WGS) entry which is preliminary data.</text>
</comment>
<dbReference type="Proteomes" id="UP001174205">
    <property type="component" value="Unassembled WGS sequence"/>
</dbReference>
<dbReference type="Gene3D" id="3.30.200.20">
    <property type="entry name" value="Phosphorylase Kinase, domain 1"/>
    <property type="match status" value="1"/>
</dbReference>
<dbReference type="InterPro" id="IPR011009">
    <property type="entry name" value="Kinase-like_dom_sf"/>
</dbReference>
<evidence type="ECO:0000259" key="1">
    <source>
        <dbReference type="Pfam" id="PF01636"/>
    </source>
</evidence>
<dbReference type="EMBL" id="JAROCD010000004">
    <property type="protein sequence ID" value="MDN4601228.1"/>
    <property type="molecule type" value="Genomic_DNA"/>
</dbReference>
<dbReference type="InterPro" id="IPR002575">
    <property type="entry name" value="Aminoglycoside_PTrfase"/>
</dbReference>
<dbReference type="PANTHER" id="PTHR21310">
    <property type="entry name" value="AMINOGLYCOSIDE PHOSPHOTRANSFERASE-RELATED-RELATED"/>
    <property type="match status" value="1"/>
</dbReference>
<gene>
    <name evidence="2" type="ORF">P5G61_08340</name>
</gene>
<dbReference type="RefSeq" id="WP_079695488.1">
    <property type="nucleotide sequence ID" value="NZ_JAROCD010000004.1"/>
</dbReference>
<keyword evidence="3" id="KW-1185">Reference proteome</keyword>
<proteinExistence type="predicted"/>
<protein>
    <submittedName>
        <fullName evidence="2">Phosphotransferase</fullName>
    </submittedName>
</protein>